<feature type="transmembrane region" description="Helical" evidence="1">
    <location>
        <begin position="12"/>
        <end position="33"/>
    </location>
</feature>
<proteinExistence type="predicted"/>
<dbReference type="AlphaFoldDB" id="A0A117NGQ3"/>
<keyword evidence="1" id="KW-1133">Transmembrane helix</keyword>
<reference evidence="2" key="1">
    <citation type="journal article" date="2015" name="Genome Biol. Evol.">
        <title>Organellar Genomes of White Spruce (Picea glauca): Assembly and Annotation.</title>
        <authorList>
            <person name="Jackman S.D."/>
            <person name="Warren R.L."/>
            <person name="Gibb E.A."/>
            <person name="Vandervalk B.P."/>
            <person name="Mohamadi H."/>
            <person name="Chu J."/>
            <person name="Raymond A."/>
            <person name="Pleasance S."/>
            <person name="Coope R."/>
            <person name="Wildung M.R."/>
            <person name="Ritland C.E."/>
            <person name="Bousquet J."/>
            <person name="Jones S.J."/>
            <person name="Bohlmann J."/>
            <person name="Birol I."/>
        </authorList>
    </citation>
    <scope>NUCLEOTIDE SEQUENCE [LARGE SCALE GENOMIC DNA]</scope>
    <source>
        <tissue evidence="2">Flushing bud</tissue>
    </source>
</reference>
<dbReference type="EMBL" id="LKAM01000008">
    <property type="protein sequence ID" value="KUM47152.1"/>
    <property type="molecule type" value="Genomic_DNA"/>
</dbReference>
<name>A0A117NGQ3_PICGL</name>
<keyword evidence="1" id="KW-0812">Transmembrane</keyword>
<keyword evidence="1" id="KW-0472">Membrane</keyword>
<sequence>MAGMCLVRHREVWALVCLSMCLPGQSVMVTVRWRDGYFVGRSGAKEEL</sequence>
<keyword evidence="2" id="KW-0496">Mitochondrion</keyword>
<evidence type="ECO:0000313" key="2">
    <source>
        <dbReference type="EMBL" id="KUM47152.1"/>
    </source>
</evidence>
<gene>
    <name evidence="2" type="ORF">ABT39_MTgene6158</name>
</gene>
<organism evidence="2">
    <name type="scientific">Picea glauca</name>
    <name type="common">White spruce</name>
    <name type="synonym">Pinus glauca</name>
    <dbReference type="NCBI Taxonomy" id="3330"/>
    <lineage>
        <taxon>Eukaryota</taxon>
        <taxon>Viridiplantae</taxon>
        <taxon>Streptophyta</taxon>
        <taxon>Embryophyta</taxon>
        <taxon>Tracheophyta</taxon>
        <taxon>Spermatophyta</taxon>
        <taxon>Pinopsida</taxon>
        <taxon>Pinidae</taxon>
        <taxon>Conifers I</taxon>
        <taxon>Pinales</taxon>
        <taxon>Pinaceae</taxon>
        <taxon>Picea</taxon>
    </lineage>
</organism>
<protein>
    <submittedName>
        <fullName evidence="2">Uncharacterized protein</fullName>
    </submittedName>
</protein>
<geneLocation type="mitochondrion" evidence="2"/>
<evidence type="ECO:0000256" key="1">
    <source>
        <dbReference type="SAM" id="Phobius"/>
    </source>
</evidence>
<accession>A0A117NGQ3</accession>
<comment type="caution">
    <text evidence="2">The sequence shown here is derived from an EMBL/GenBank/DDBJ whole genome shotgun (WGS) entry which is preliminary data.</text>
</comment>